<keyword evidence="4" id="KW-1185">Reference proteome</keyword>
<name>A0A378YM16_9BURK</name>
<reference evidence="2 4" key="2">
    <citation type="submission" date="2019-08" db="EMBL/GenBank/DDBJ databases">
        <authorList>
            <person name="Peeters C."/>
        </authorList>
    </citation>
    <scope>NUCLEOTIDE SEQUENCE [LARGE SCALE GENOMIC DNA]</scope>
    <source>
        <strain evidence="2 4">LMG 31119</strain>
    </source>
</reference>
<protein>
    <submittedName>
        <fullName evidence="1">Uncharacterized protein</fullName>
    </submittedName>
</protein>
<proteinExistence type="predicted"/>
<dbReference type="Proteomes" id="UP000254573">
    <property type="component" value="Unassembled WGS sequence"/>
</dbReference>
<evidence type="ECO:0000313" key="3">
    <source>
        <dbReference type="Proteomes" id="UP000254573"/>
    </source>
</evidence>
<dbReference type="Proteomes" id="UP000361468">
    <property type="component" value="Unassembled WGS sequence"/>
</dbReference>
<evidence type="ECO:0000313" key="2">
    <source>
        <dbReference type="EMBL" id="VVE69763.1"/>
    </source>
</evidence>
<accession>A0A378YM16</accession>
<gene>
    <name evidence="1" type="ORF">NCTC13160_02043</name>
    <name evidence="2" type="ORF">PPN31119_03397</name>
</gene>
<evidence type="ECO:0000313" key="1">
    <source>
        <dbReference type="EMBL" id="SUA77610.1"/>
    </source>
</evidence>
<evidence type="ECO:0000313" key="4">
    <source>
        <dbReference type="Proteomes" id="UP000361468"/>
    </source>
</evidence>
<organism evidence="1 3">
    <name type="scientific">Pandoraea pnomenusa</name>
    <dbReference type="NCBI Taxonomy" id="93220"/>
    <lineage>
        <taxon>Bacteria</taxon>
        <taxon>Pseudomonadati</taxon>
        <taxon>Pseudomonadota</taxon>
        <taxon>Betaproteobacteria</taxon>
        <taxon>Burkholderiales</taxon>
        <taxon>Burkholderiaceae</taxon>
        <taxon>Pandoraea</taxon>
    </lineage>
</organism>
<dbReference type="EMBL" id="CABPSO010000011">
    <property type="protein sequence ID" value="VVE69763.1"/>
    <property type="molecule type" value="Genomic_DNA"/>
</dbReference>
<dbReference type="AlphaFoldDB" id="A0A378YM16"/>
<sequence length="36" mass="3733">MAAIGPICDALVTVGTWASRAAPVGKFFSDMASLFM</sequence>
<reference evidence="1 3" key="1">
    <citation type="submission" date="2018-06" db="EMBL/GenBank/DDBJ databases">
        <authorList>
            <consortium name="Pathogen Informatics"/>
            <person name="Doyle S."/>
        </authorList>
    </citation>
    <scope>NUCLEOTIDE SEQUENCE [LARGE SCALE GENOMIC DNA]</scope>
    <source>
        <strain evidence="1 3">NCTC13160</strain>
    </source>
</reference>
<dbReference type="EMBL" id="UGSG01000001">
    <property type="protein sequence ID" value="SUA77610.1"/>
    <property type="molecule type" value="Genomic_DNA"/>
</dbReference>